<proteinExistence type="predicted"/>
<dbReference type="KEGG" id="cheb:HH215_07705"/>
<evidence type="ECO:0000313" key="2">
    <source>
        <dbReference type="EMBL" id="QJD83068.1"/>
    </source>
</evidence>
<keyword evidence="1" id="KW-0732">Signal</keyword>
<evidence type="ECO:0000256" key="1">
    <source>
        <dbReference type="SAM" id="SignalP"/>
    </source>
</evidence>
<dbReference type="AlphaFoldDB" id="A0A7Z2VH41"/>
<gene>
    <name evidence="2" type="ORF">HH215_07705</name>
</gene>
<reference evidence="2 3" key="1">
    <citation type="submission" date="2020-04" db="EMBL/GenBank/DDBJ databases">
        <title>Genome sequencing of novel species.</title>
        <authorList>
            <person name="Heo J."/>
            <person name="Kim S.-J."/>
            <person name="Kim J.-S."/>
            <person name="Hong S.-B."/>
            <person name="Kwon S.-W."/>
        </authorList>
    </citation>
    <scope>NUCLEOTIDE SEQUENCE [LARGE SCALE GENOMIC DNA]</scope>
    <source>
        <strain evidence="2 3">MFER-1</strain>
    </source>
</reference>
<name>A0A7Z2VH41_9BACL</name>
<protein>
    <submittedName>
        <fullName evidence="2">Uncharacterized protein</fullName>
    </submittedName>
</protein>
<accession>A0A7Z2VH41</accession>
<sequence length="117" mass="12567">MNKMYKMYKMYKALATASIIALAAIPIPASAQNVPPPTKHDGQGFNVNQVKAIPATVGKITNIVNDDSGKTITVTGRGLVLTDQSEIILSITKDTKIIDARGKRVSLQSIIDENKVS</sequence>
<dbReference type="Proteomes" id="UP000502248">
    <property type="component" value="Chromosome"/>
</dbReference>
<feature type="chain" id="PRO_5031200613" evidence="1">
    <location>
        <begin position="32"/>
        <end position="117"/>
    </location>
</feature>
<dbReference type="EMBL" id="CP051680">
    <property type="protein sequence ID" value="QJD83068.1"/>
    <property type="molecule type" value="Genomic_DNA"/>
</dbReference>
<keyword evidence="3" id="KW-1185">Reference proteome</keyword>
<feature type="signal peptide" evidence="1">
    <location>
        <begin position="1"/>
        <end position="31"/>
    </location>
</feature>
<organism evidence="2 3">
    <name type="scientific">Cohnella herbarum</name>
    <dbReference type="NCBI Taxonomy" id="2728023"/>
    <lineage>
        <taxon>Bacteria</taxon>
        <taxon>Bacillati</taxon>
        <taxon>Bacillota</taxon>
        <taxon>Bacilli</taxon>
        <taxon>Bacillales</taxon>
        <taxon>Paenibacillaceae</taxon>
        <taxon>Cohnella</taxon>
    </lineage>
</organism>
<dbReference type="RefSeq" id="WP_169279365.1">
    <property type="nucleotide sequence ID" value="NZ_CP051680.1"/>
</dbReference>
<evidence type="ECO:0000313" key="3">
    <source>
        <dbReference type="Proteomes" id="UP000502248"/>
    </source>
</evidence>